<dbReference type="AlphaFoldDB" id="A0AB38YFU3"/>
<dbReference type="EMBL" id="CP101717">
    <property type="protein sequence ID" value="WLD58172.1"/>
    <property type="molecule type" value="Genomic_DNA"/>
</dbReference>
<dbReference type="InterPro" id="IPR052551">
    <property type="entry name" value="UV-DNA_repair_photolyase"/>
</dbReference>
<sequence length="507" mass="58718">MTEVRLILGDQLNAAHSWFRVIDPNVLYVMAELRQETDYAQHHIQKVLAFFASMRQFAAALQKAGHRVRYDSLDDTAAVSNMTEWLAVVLQEEQAHAFRYQAPDEYRLTAQLRAYGTTLALPVAMDDSEHFLTPRDAWNRYPNHRMEFFYRALRKEYRVLLTPDGKPEGERWNFDAENRQRWPKGKVPPEPLTFAHDVRAIKDLLQRHGVKTVGSVNAEALLWPITRRESRALLDWFIQHALPEFGAYQDAMTDAGWSLMHSRLSFSLNTKMLHPLEVIRAVEAAWRAEPERISLAQVEGFIRQILGWREYVRALYWQHMPDYAQHNTLNAQRALPRYYWDGDTKMACMAHSIQQSLDFAYAHHIQRLMITGNFALLAGVHPDMVDAWYLGIYIDAIEWVEMPNTRGMSQYADGGVIASKPYAASGQYIKKMSDYCTGCYYDVKARSGVGSCPFNSLYWSFIERHRARFSENIRMKLVYANWDRQAESQRSAILATASQYLNDLDAL</sequence>
<dbReference type="InterPro" id="IPR007357">
    <property type="entry name" value="PhrB-like"/>
</dbReference>
<proteinExistence type="predicted"/>
<dbReference type="PANTHER" id="PTHR38657">
    <property type="entry name" value="SLR1343 PROTEIN"/>
    <property type="match status" value="1"/>
</dbReference>
<dbReference type="InterPro" id="IPR036134">
    <property type="entry name" value="Crypto/Photolyase_FAD-like_sf"/>
</dbReference>
<name>A0AB38YFU3_9GAMM</name>
<evidence type="ECO:0000313" key="1">
    <source>
        <dbReference type="EMBL" id="WLD58172.1"/>
    </source>
</evidence>
<protein>
    <submittedName>
        <fullName evidence="1">Cryptochrome/photolyase family protein</fullName>
    </submittedName>
</protein>
<dbReference type="Pfam" id="PF04244">
    <property type="entry name" value="DPRP"/>
    <property type="match status" value="1"/>
</dbReference>
<dbReference type="SUPFAM" id="SSF48173">
    <property type="entry name" value="Cryptochrome/photolyase FAD-binding domain"/>
    <property type="match status" value="1"/>
</dbReference>
<gene>
    <name evidence="1" type="ORF">NFC81_15880</name>
</gene>
<organism evidence="1">
    <name type="scientific">Salinispirillum sp. LH 10-3-1</name>
    <dbReference type="NCBI Taxonomy" id="2952525"/>
    <lineage>
        <taxon>Bacteria</taxon>
        <taxon>Pseudomonadati</taxon>
        <taxon>Pseudomonadota</taxon>
        <taxon>Gammaproteobacteria</taxon>
        <taxon>Oceanospirillales</taxon>
        <taxon>Saccharospirillaceae</taxon>
        <taxon>Salinispirillum</taxon>
    </lineage>
</organism>
<dbReference type="RefSeq" id="WP_304995459.1">
    <property type="nucleotide sequence ID" value="NZ_CP101717.1"/>
</dbReference>
<dbReference type="Gene3D" id="1.10.579.10">
    <property type="entry name" value="DNA Cyclobutane Dipyrimidine Photolyase, subunit A, domain 3"/>
    <property type="match status" value="1"/>
</dbReference>
<dbReference type="Gene3D" id="3.40.50.620">
    <property type="entry name" value="HUPs"/>
    <property type="match status" value="1"/>
</dbReference>
<dbReference type="Gene3D" id="1.10.10.1710">
    <property type="entry name" value="Deoxyribodipyrimidine photolyase-related"/>
    <property type="match status" value="1"/>
</dbReference>
<dbReference type="PANTHER" id="PTHR38657:SF1">
    <property type="entry name" value="SLR1343 PROTEIN"/>
    <property type="match status" value="1"/>
</dbReference>
<dbReference type="InterPro" id="IPR014729">
    <property type="entry name" value="Rossmann-like_a/b/a_fold"/>
</dbReference>
<dbReference type="Gene3D" id="1.25.40.80">
    <property type="match status" value="1"/>
</dbReference>
<accession>A0AB38YFU3</accession>
<reference evidence="1" key="1">
    <citation type="submission" date="2022-07" db="EMBL/GenBank/DDBJ databases">
        <title>Complete genome sequence of Salinispirillum sp. LH10-3-1 capable of multiple carbohydrate inversion isolated from a soda lake.</title>
        <authorList>
            <person name="Liu J."/>
            <person name="Zhai Y."/>
            <person name="Zhang H."/>
            <person name="Yang H."/>
            <person name="Qu J."/>
            <person name="Li J."/>
        </authorList>
    </citation>
    <scope>NUCLEOTIDE SEQUENCE</scope>
    <source>
        <strain evidence="1">LH 10-3-1</strain>
    </source>
</reference>